<sequence>MTQEQFLKKLKEQMKSIPEPLRSEWIFDYEEHFRRAMEDGLAEEQIANELGDPRQLAKEMLLVYRVNQAESSNGRIAPVSKAVIATVGLGFFNLVFVLAPYLVLLALLLGCWAAAFASVLGALTAVYEGLFGGGLTLIQSIFAALALLGLGMLLAAFSRWLTRAVSKMTLQYLKFNSRVMKVKKR</sequence>
<feature type="transmembrane region" description="Helical" evidence="1">
    <location>
        <begin position="82"/>
        <end position="115"/>
    </location>
</feature>
<proteinExistence type="predicted"/>
<dbReference type="Proteomes" id="UP000678895">
    <property type="component" value="Unassembled WGS sequence"/>
</dbReference>
<protein>
    <recommendedName>
        <fullName evidence="4">DUF1700 domain-containing protein</fullName>
    </recommendedName>
</protein>
<evidence type="ECO:0000313" key="2">
    <source>
        <dbReference type="EMBL" id="GIO40478.1"/>
    </source>
</evidence>
<feature type="transmembrane region" description="Helical" evidence="1">
    <location>
        <begin position="135"/>
        <end position="157"/>
    </location>
</feature>
<comment type="caution">
    <text evidence="2">The sequence shown here is derived from an EMBL/GenBank/DDBJ whole genome shotgun (WGS) entry which is preliminary data.</text>
</comment>
<evidence type="ECO:0000256" key="1">
    <source>
        <dbReference type="SAM" id="Phobius"/>
    </source>
</evidence>
<organism evidence="2 3">
    <name type="scientific">Paenibacillus apis</name>
    <dbReference type="NCBI Taxonomy" id="1792174"/>
    <lineage>
        <taxon>Bacteria</taxon>
        <taxon>Bacillati</taxon>
        <taxon>Bacillota</taxon>
        <taxon>Bacilli</taxon>
        <taxon>Bacillales</taxon>
        <taxon>Paenibacillaceae</taxon>
        <taxon>Paenibacillus</taxon>
    </lineage>
</organism>
<reference evidence="2" key="1">
    <citation type="submission" date="2021-03" db="EMBL/GenBank/DDBJ databases">
        <title>Antimicrobial resistance genes in bacteria isolated from Japanese honey, and their potential for conferring macrolide and lincosamide resistance in the American foulbrood pathogen Paenibacillus larvae.</title>
        <authorList>
            <person name="Okamoto M."/>
            <person name="Kumagai M."/>
            <person name="Kanamori H."/>
            <person name="Takamatsu D."/>
        </authorList>
    </citation>
    <scope>NUCLEOTIDE SEQUENCE</scope>
    <source>
        <strain evidence="2">J41TS4</strain>
    </source>
</reference>
<dbReference type="AlphaFoldDB" id="A0A919XZD6"/>
<keyword evidence="1" id="KW-0812">Transmembrane</keyword>
<keyword evidence="1" id="KW-1133">Transmembrane helix</keyword>
<keyword evidence="1" id="KW-0472">Membrane</keyword>
<name>A0A919XZD6_9BACL</name>
<dbReference type="EMBL" id="BORS01000001">
    <property type="protein sequence ID" value="GIO40478.1"/>
    <property type="molecule type" value="Genomic_DNA"/>
</dbReference>
<gene>
    <name evidence="2" type="ORF">J41TS4_02360</name>
</gene>
<dbReference type="Pfam" id="PF22564">
    <property type="entry name" value="HAAS"/>
    <property type="match status" value="1"/>
</dbReference>
<dbReference type="RefSeq" id="WP_044479381.1">
    <property type="nucleotide sequence ID" value="NZ_BORS01000001.1"/>
</dbReference>
<keyword evidence="3" id="KW-1185">Reference proteome</keyword>
<accession>A0A919XZD6</accession>
<evidence type="ECO:0008006" key="4">
    <source>
        <dbReference type="Google" id="ProtNLM"/>
    </source>
</evidence>
<evidence type="ECO:0000313" key="3">
    <source>
        <dbReference type="Proteomes" id="UP000678895"/>
    </source>
</evidence>